<comment type="caution">
    <text evidence="1">The sequence shown here is derived from an EMBL/GenBank/DDBJ whole genome shotgun (WGS) entry which is preliminary data.</text>
</comment>
<dbReference type="PANTHER" id="PTHR38479">
    <property type="entry name" value="LMO0824 PROTEIN"/>
    <property type="match status" value="1"/>
</dbReference>
<organism evidence="1 2">
    <name type="scientific">Nocardioides malaquae</name>
    <dbReference type="NCBI Taxonomy" id="2773426"/>
    <lineage>
        <taxon>Bacteria</taxon>
        <taxon>Bacillati</taxon>
        <taxon>Actinomycetota</taxon>
        <taxon>Actinomycetes</taxon>
        <taxon>Propionibacteriales</taxon>
        <taxon>Nocardioidaceae</taxon>
        <taxon>Nocardioides</taxon>
    </lineage>
</organism>
<dbReference type="Proteomes" id="UP000756387">
    <property type="component" value="Unassembled WGS sequence"/>
</dbReference>
<proteinExistence type="predicted"/>
<sequence length="363" mass="39321">MPDAALARQRLVAQGLITRPWATPADAVRAFGAMQGQDLPGAIASAALRTPERSAAAVVEDLDAGRLVRGYPMRGTVFLMAAEDVTWVTELCAGPAARAAQQRRSQLGLDESDVDRARALAHEVLADGPASRATLFARWDEAGPGSDAGKGYHLLSALIHETTLCYGPWNGKDQDVVLAERWLPEGRTLEARFNSDRVAAVAELLRRYLTTHGPATVRDFSWWAKLPMKEIRAALALVADDLESDAATTDGEARYWRPGLLDEVAAVGRASAAPLLLPGFDEFVLGYGDRLFAMSQSEHEALVPGNNGVFKKSVVRGGRVVGTWTRTGSAGRRKLVLTEFAPHSPRQLATLERLFAEHPWVNP</sequence>
<reference evidence="1 2" key="1">
    <citation type="submission" date="2020-10" db="EMBL/GenBank/DDBJ databases">
        <title>Nocardioides sp. isolated from sludge.</title>
        <authorList>
            <person name="Zhang X."/>
        </authorList>
    </citation>
    <scope>NUCLEOTIDE SEQUENCE [LARGE SCALE GENOMIC DNA]</scope>
    <source>
        <strain evidence="1 2">Y6</strain>
    </source>
</reference>
<evidence type="ECO:0000313" key="1">
    <source>
        <dbReference type="EMBL" id="MBE7324735.1"/>
    </source>
</evidence>
<dbReference type="PANTHER" id="PTHR38479:SF2">
    <property type="entry name" value="WINGED HELIX DNA-BINDING DOMAIN-CONTAINING PROTEIN"/>
    <property type="match status" value="1"/>
</dbReference>
<name>A0ABR9RUC3_9ACTN</name>
<protein>
    <submittedName>
        <fullName evidence="1">AlkZ family DNA glycosylase</fullName>
    </submittedName>
</protein>
<dbReference type="EMBL" id="JADCSA010000007">
    <property type="protein sequence ID" value="MBE7324735.1"/>
    <property type="molecule type" value="Genomic_DNA"/>
</dbReference>
<gene>
    <name evidence="1" type="ORF">IEQ44_08720</name>
</gene>
<accession>A0ABR9RUC3</accession>
<keyword evidence="2" id="KW-1185">Reference proteome</keyword>
<dbReference type="RefSeq" id="WP_193638070.1">
    <property type="nucleotide sequence ID" value="NZ_JADCSA010000007.1"/>
</dbReference>
<dbReference type="Pfam" id="PF06224">
    <property type="entry name" value="AlkZ-like"/>
    <property type="match status" value="1"/>
</dbReference>
<dbReference type="InterPro" id="IPR009351">
    <property type="entry name" value="AlkZ-like"/>
</dbReference>
<evidence type="ECO:0000313" key="2">
    <source>
        <dbReference type="Proteomes" id="UP000756387"/>
    </source>
</evidence>